<sequence>MSLLCGSGFSQSEGLLSENVVFTTEIAEDATPAVLARIRQAKKYPISEIKFEKGTYHFYPDKAFEKFTRISNHDDVLAKTAMPIFGMADLTINGQGSTFIFHGRMIPFLIEDSKNITITNVIVDWAEPFHSEGLIVANDEKNNSFDMELSKEYPYEIRNGQLIFVKEYYEHNLGQSILFDPTRNAIAFNAEVYTPITATRNSTFQHNLDKIKYKYKTDPRSKVEKVRGKEDNLKVEEVKPGTVRVFNHKQKLPPVGMVLVCKGDQSLNRLAPAFRITGTEGFNAKNVNVHHAGGMGLIAENSSDLILDSFNVTPSQGRMVSTTADATHFVGCRGKVVLKNCTFNNQLDDATNVHGTYQEVMDIIGKKSIGVRMGHAQQQGFTIGRANDTIGLVRLATSFFPYDYLTLKSTEYINGRYQIISFNEDLPAGLKVGDLIENVEGYPELLVQNCNISRNRARGLLISNPKKTIIENNYFSTEMEAILIPVESSHWFESGNAANLIIRNNTFQDNQHSGFNRGVIRFVTDDENHNIAFKNIEITNNKFHQFDNLILEISNVDGLLFQGNTITNSGSFPILYPDNPAITVNASKNIVFKKNKYMGKAKQILMKDELLPSLKFK</sequence>
<reference evidence="10 11" key="1">
    <citation type="submission" date="2020-08" db="EMBL/GenBank/DDBJ databases">
        <title>Arenibacter gaetbuli sp. nov., isolated from a sand dune.</title>
        <authorList>
            <person name="Park S."/>
            <person name="Yoon J.-H."/>
        </authorList>
    </citation>
    <scope>NUCLEOTIDE SEQUENCE [LARGE SCALE GENOMIC DNA]</scope>
    <source>
        <strain evidence="10 11">BSSL-BM3</strain>
    </source>
</reference>
<dbReference type="InterPro" id="IPR006626">
    <property type="entry name" value="PbH1"/>
</dbReference>
<dbReference type="InterPro" id="IPR012334">
    <property type="entry name" value="Pectin_lyas_fold"/>
</dbReference>
<name>A0ABR7QKH4_9FLAO</name>
<evidence type="ECO:0000256" key="2">
    <source>
        <dbReference type="ARBA" id="ARBA00001271"/>
    </source>
</evidence>
<dbReference type="Gene3D" id="2.160.20.10">
    <property type="entry name" value="Single-stranded right-handed beta-helix, Pectin lyase-like"/>
    <property type="match status" value="1"/>
</dbReference>
<protein>
    <submittedName>
        <fullName evidence="10">Right-handed parallel beta-helix repeat-containing protein</fullName>
    </submittedName>
</protein>
<dbReference type="Pfam" id="PF23763">
    <property type="entry name" value="Beta-barrel_GLAA-B_I"/>
    <property type="match status" value="1"/>
</dbReference>
<dbReference type="InterPro" id="IPR056441">
    <property type="entry name" value="Beta-barrel_GLAA-B_II"/>
</dbReference>
<dbReference type="SUPFAM" id="SSF51126">
    <property type="entry name" value="Pectin lyase-like"/>
    <property type="match status" value="1"/>
</dbReference>
<feature type="domain" description="GLAA-B beta-barrel" evidence="9">
    <location>
        <begin position="369"/>
        <end position="436"/>
    </location>
</feature>
<evidence type="ECO:0000313" key="11">
    <source>
        <dbReference type="Proteomes" id="UP000618952"/>
    </source>
</evidence>
<evidence type="ECO:0000256" key="1">
    <source>
        <dbReference type="ARBA" id="ARBA00001255"/>
    </source>
</evidence>
<evidence type="ECO:0000256" key="6">
    <source>
        <dbReference type="ARBA" id="ARBA00023295"/>
    </source>
</evidence>
<dbReference type="InterPro" id="IPR057275">
    <property type="entry name" value="Beta-barrel_GLAA-B_I"/>
</dbReference>
<evidence type="ECO:0000259" key="8">
    <source>
        <dbReference type="Pfam" id="PF23763"/>
    </source>
</evidence>
<keyword evidence="3" id="KW-0732">Signal</keyword>
<keyword evidence="5" id="KW-0378">Hydrolase</keyword>
<evidence type="ECO:0000256" key="4">
    <source>
        <dbReference type="ARBA" id="ARBA00022737"/>
    </source>
</evidence>
<gene>
    <name evidence="10" type="ORF">H4O18_06690</name>
</gene>
<comment type="caution">
    <text evidence="10">The sequence shown here is derived from an EMBL/GenBank/DDBJ whole genome shotgun (WGS) entry which is preliminary data.</text>
</comment>
<dbReference type="Pfam" id="PF13229">
    <property type="entry name" value="Beta_helix"/>
    <property type="match status" value="1"/>
</dbReference>
<evidence type="ECO:0000259" key="9">
    <source>
        <dbReference type="Pfam" id="PF23764"/>
    </source>
</evidence>
<keyword evidence="4" id="KW-0677">Repeat</keyword>
<proteinExistence type="predicted"/>
<keyword evidence="11" id="KW-1185">Reference proteome</keyword>
<evidence type="ECO:0000256" key="3">
    <source>
        <dbReference type="ARBA" id="ARBA00022729"/>
    </source>
</evidence>
<feature type="domain" description="Right handed beta helix" evidence="7">
    <location>
        <begin position="444"/>
        <end position="515"/>
    </location>
</feature>
<dbReference type="InterPro" id="IPR011050">
    <property type="entry name" value="Pectin_lyase_fold/virulence"/>
</dbReference>
<dbReference type="Pfam" id="PF23764">
    <property type="entry name" value="Beta-barrel_GLAA-B_II"/>
    <property type="match status" value="1"/>
</dbReference>
<evidence type="ECO:0000256" key="5">
    <source>
        <dbReference type="ARBA" id="ARBA00022801"/>
    </source>
</evidence>
<feature type="domain" description="GLAA-B beta-barrel" evidence="8">
    <location>
        <begin position="131"/>
        <end position="259"/>
    </location>
</feature>
<organism evidence="10 11">
    <name type="scientific">Arenibacter arenosicollis</name>
    <dbReference type="NCBI Taxonomy" id="2762274"/>
    <lineage>
        <taxon>Bacteria</taxon>
        <taxon>Pseudomonadati</taxon>
        <taxon>Bacteroidota</taxon>
        <taxon>Flavobacteriia</taxon>
        <taxon>Flavobacteriales</taxon>
        <taxon>Flavobacteriaceae</taxon>
        <taxon>Arenibacter</taxon>
    </lineage>
</organism>
<accession>A0ABR7QKH4</accession>
<comment type="catalytic activity">
    <reaction evidence="1">
        <text>Hydrolysis of terminal, non-reducing alpha-D-galactose residues in alpha-D-galactosides, including galactose oligosaccharides, galactomannans and galactolipids.</text>
        <dbReference type="EC" id="3.2.1.22"/>
    </reaction>
</comment>
<evidence type="ECO:0000259" key="7">
    <source>
        <dbReference type="Pfam" id="PF13229"/>
    </source>
</evidence>
<dbReference type="InterPro" id="IPR039448">
    <property type="entry name" value="Beta_helix"/>
</dbReference>
<dbReference type="SMART" id="SM00710">
    <property type="entry name" value="PbH1"/>
    <property type="match status" value="5"/>
</dbReference>
<dbReference type="EMBL" id="JACLHY010000004">
    <property type="protein sequence ID" value="MBC8767675.1"/>
    <property type="molecule type" value="Genomic_DNA"/>
</dbReference>
<dbReference type="Proteomes" id="UP000618952">
    <property type="component" value="Unassembled WGS sequence"/>
</dbReference>
<comment type="catalytic activity">
    <reaction evidence="2">
        <text>Hydrolysis of terminal, non-reducing branched (1-&gt;3)-alpha-D-galactosidic residues, producing free D-galactose.</text>
        <dbReference type="EC" id="3.2.1.n1"/>
    </reaction>
</comment>
<evidence type="ECO:0000313" key="10">
    <source>
        <dbReference type="EMBL" id="MBC8767675.1"/>
    </source>
</evidence>
<keyword evidence="6" id="KW-0326">Glycosidase</keyword>